<dbReference type="NCBIfam" id="TIGR00738">
    <property type="entry name" value="rrf2_super"/>
    <property type="match status" value="1"/>
</dbReference>
<reference evidence="1" key="1">
    <citation type="journal article" date="2018" name="Int. J. Syst. Evol. Microbiol.">
        <title>Carboxylicivirga sediminis sp. nov., isolated from coastal sediment.</title>
        <authorList>
            <person name="Wang F.Q."/>
            <person name="Ren L.H."/>
            <person name="Zou R.J."/>
            <person name="Sun Y.Z."/>
            <person name="Liu X.J."/>
            <person name="Jiang F."/>
            <person name="Liu L.J."/>
        </authorList>
    </citation>
    <scope>NUCLEOTIDE SEQUENCE</scope>
    <source>
        <strain evidence="1">JR1</strain>
    </source>
</reference>
<name>A0A941F0H3_9BACT</name>
<proteinExistence type="predicted"/>
<dbReference type="PROSITE" id="PS51197">
    <property type="entry name" value="HTH_RRF2_2"/>
    <property type="match status" value="1"/>
</dbReference>
<sequence>MSKIVTLSEAASIALHSMVLIARSDTKLNVNQISEAIESSKHHVAKVMQRLAKEDFVASNRGPSGGFVLKQEPEEISLLMIYEAIEGRVAIQSCPGDKRTCIIGSCMLGDLSRNMTKEFKEYMESHFLNEYI</sequence>
<reference evidence="1" key="2">
    <citation type="submission" date="2021-04" db="EMBL/GenBank/DDBJ databases">
        <authorList>
            <person name="Zhang T."/>
            <person name="Zhang Y."/>
            <person name="Lu D."/>
            <person name="Zuo D."/>
            <person name="Du Z."/>
        </authorList>
    </citation>
    <scope>NUCLEOTIDE SEQUENCE</scope>
    <source>
        <strain evidence="1">JR1</strain>
    </source>
</reference>
<dbReference type="RefSeq" id="WP_212188512.1">
    <property type="nucleotide sequence ID" value="NZ_JAGTAR010000003.1"/>
</dbReference>
<gene>
    <name evidence="1" type="ORF">KDU71_03495</name>
</gene>
<dbReference type="InterPro" id="IPR000944">
    <property type="entry name" value="Tscrpt_reg_Rrf2"/>
</dbReference>
<dbReference type="GO" id="GO:0005829">
    <property type="term" value="C:cytosol"/>
    <property type="evidence" value="ECO:0007669"/>
    <property type="project" value="TreeGrafter"/>
</dbReference>
<dbReference type="InterPro" id="IPR036388">
    <property type="entry name" value="WH-like_DNA-bd_sf"/>
</dbReference>
<evidence type="ECO:0000313" key="2">
    <source>
        <dbReference type="Proteomes" id="UP000679220"/>
    </source>
</evidence>
<dbReference type="Pfam" id="PF02082">
    <property type="entry name" value="Rrf2"/>
    <property type="match status" value="1"/>
</dbReference>
<dbReference type="PANTHER" id="PTHR33221:SF9">
    <property type="entry name" value="RRF2 FAMILY PROTEIN"/>
    <property type="match status" value="1"/>
</dbReference>
<accession>A0A941F0H3</accession>
<dbReference type="Gene3D" id="1.10.10.10">
    <property type="entry name" value="Winged helix-like DNA-binding domain superfamily/Winged helix DNA-binding domain"/>
    <property type="match status" value="1"/>
</dbReference>
<dbReference type="Proteomes" id="UP000679220">
    <property type="component" value="Unassembled WGS sequence"/>
</dbReference>
<dbReference type="InterPro" id="IPR036390">
    <property type="entry name" value="WH_DNA-bd_sf"/>
</dbReference>
<evidence type="ECO:0000313" key="1">
    <source>
        <dbReference type="EMBL" id="MBR8534611.1"/>
    </source>
</evidence>
<protein>
    <submittedName>
        <fullName evidence="1">Rrf2 family transcriptional regulator</fullName>
    </submittedName>
</protein>
<organism evidence="1 2">
    <name type="scientific">Carboxylicivirga sediminis</name>
    <dbReference type="NCBI Taxonomy" id="2006564"/>
    <lineage>
        <taxon>Bacteria</taxon>
        <taxon>Pseudomonadati</taxon>
        <taxon>Bacteroidota</taxon>
        <taxon>Bacteroidia</taxon>
        <taxon>Marinilabiliales</taxon>
        <taxon>Marinilabiliaceae</taxon>
        <taxon>Carboxylicivirga</taxon>
    </lineage>
</organism>
<dbReference type="AlphaFoldDB" id="A0A941F0H3"/>
<dbReference type="GO" id="GO:0003700">
    <property type="term" value="F:DNA-binding transcription factor activity"/>
    <property type="evidence" value="ECO:0007669"/>
    <property type="project" value="TreeGrafter"/>
</dbReference>
<comment type="caution">
    <text evidence="1">The sequence shown here is derived from an EMBL/GenBank/DDBJ whole genome shotgun (WGS) entry which is preliminary data.</text>
</comment>
<dbReference type="EMBL" id="JAGTAR010000003">
    <property type="protein sequence ID" value="MBR8534611.1"/>
    <property type="molecule type" value="Genomic_DNA"/>
</dbReference>
<dbReference type="SUPFAM" id="SSF46785">
    <property type="entry name" value="Winged helix' DNA-binding domain"/>
    <property type="match status" value="1"/>
</dbReference>
<dbReference type="PANTHER" id="PTHR33221">
    <property type="entry name" value="WINGED HELIX-TURN-HELIX TRANSCRIPTIONAL REGULATOR, RRF2 FAMILY"/>
    <property type="match status" value="1"/>
</dbReference>
<keyword evidence="2" id="KW-1185">Reference proteome</keyword>